<name>A0A8X7VY96_BRACI</name>
<comment type="caution">
    <text evidence="1">The sequence shown here is derived from an EMBL/GenBank/DDBJ whole genome shotgun (WGS) entry which is preliminary data.</text>
</comment>
<accession>A0A8X7VY96</accession>
<keyword evidence="2" id="KW-1185">Reference proteome</keyword>
<dbReference type="Proteomes" id="UP000886595">
    <property type="component" value="Unassembled WGS sequence"/>
</dbReference>
<proteinExistence type="predicted"/>
<gene>
    <name evidence="1" type="ORF">Bca52824_013541</name>
</gene>
<dbReference type="AlphaFoldDB" id="A0A8X7VY96"/>
<evidence type="ECO:0000313" key="2">
    <source>
        <dbReference type="Proteomes" id="UP000886595"/>
    </source>
</evidence>
<sequence length="159" mass="17452">MGSRSPELLDAAIIGRDMNSTEEEVIRGNRIYTRVKVSGYDTGLPHDDDDDVERALRTYFSSCGEITDGGIMSVEPCLPDPDPKLGFMVEVTGYEDSGLDESVIESRLRKRFSSCGEITRVSFGSCSAVVCISGEGVEDKVLNLLRIPMWGIKAVPKRI</sequence>
<evidence type="ECO:0000313" key="1">
    <source>
        <dbReference type="EMBL" id="KAG2320328.1"/>
    </source>
</evidence>
<reference evidence="1 2" key="1">
    <citation type="submission" date="2020-02" db="EMBL/GenBank/DDBJ databases">
        <authorList>
            <person name="Ma Q."/>
            <person name="Huang Y."/>
            <person name="Song X."/>
            <person name="Pei D."/>
        </authorList>
    </citation>
    <scope>NUCLEOTIDE SEQUENCE [LARGE SCALE GENOMIC DNA]</scope>
    <source>
        <strain evidence="1">Sxm20200214</strain>
        <tissue evidence="1">Leaf</tissue>
    </source>
</reference>
<dbReference type="EMBL" id="JAAMPC010000003">
    <property type="protein sequence ID" value="KAG2320328.1"/>
    <property type="molecule type" value="Genomic_DNA"/>
</dbReference>
<organism evidence="1 2">
    <name type="scientific">Brassica carinata</name>
    <name type="common">Ethiopian mustard</name>
    <name type="synonym">Abyssinian cabbage</name>
    <dbReference type="NCBI Taxonomy" id="52824"/>
    <lineage>
        <taxon>Eukaryota</taxon>
        <taxon>Viridiplantae</taxon>
        <taxon>Streptophyta</taxon>
        <taxon>Embryophyta</taxon>
        <taxon>Tracheophyta</taxon>
        <taxon>Spermatophyta</taxon>
        <taxon>Magnoliopsida</taxon>
        <taxon>eudicotyledons</taxon>
        <taxon>Gunneridae</taxon>
        <taxon>Pentapetalae</taxon>
        <taxon>rosids</taxon>
        <taxon>malvids</taxon>
        <taxon>Brassicales</taxon>
        <taxon>Brassicaceae</taxon>
        <taxon>Brassiceae</taxon>
        <taxon>Brassica</taxon>
    </lineage>
</organism>
<protein>
    <submittedName>
        <fullName evidence="1">Uncharacterized protein</fullName>
    </submittedName>
</protein>